<proteinExistence type="predicted"/>
<dbReference type="AlphaFoldDB" id="A0A4R8V016"/>
<feature type="domain" description="FAD dependent oxidoreductase" evidence="1">
    <location>
        <begin position="5"/>
        <end position="318"/>
    </location>
</feature>
<dbReference type="RefSeq" id="WP_134502282.1">
    <property type="nucleotide sequence ID" value="NZ_SOEY01000012.1"/>
</dbReference>
<dbReference type="InterPro" id="IPR036188">
    <property type="entry name" value="FAD/NAD-bd_sf"/>
</dbReference>
<dbReference type="Gene3D" id="3.30.9.10">
    <property type="entry name" value="D-Amino Acid Oxidase, subunit A, domain 2"/>
    <property type="match status" value="1"/>
</dbReference>
<keyword evidence="3" id="KW-1185">Reference proteome</keyword>
<evidence type="ECO:0000313" key="2">
    <source>
        <dbReference type="EMBL" id="TFB74347.1"/>
    </source>
</evidence>
<dbReference type="Gene3D" id="3.50.50.60">
    <property type="entry name" value="FAD/NAD(P)-binding domain"/>
    <property type="match status" value="1"/>
</dbReference>
<dbReference type="SUPFAM" id="SSF51905">
    <property type="entry name" value="FAD/NAD(P)-binding domain"/>
    <property type="match status" value="1"/>
</dbReference>
<dbReference type="Proteomes" id="UP000298173">
    <property type="component" value="Unassembled WGS sequence"/>
</dbReference>
<protein>
    <submittedName>
        <fullName evidence="2">FAD-binding oxidoreductase</fullName>
    </submittedName>
</protein>
<dbReference type="Pfam" id="PF01266">
    <property type="entry name" value="DAO"/>
    <property type="match status" value="1"/>
</dbReference>
<sequence length="369" mass="41840">MRGRDAIIIGGGFYGLRIALHLRQKLGFRSVLVLEREPQVMQRASYVNQARVHNGYHYPRSILTAYRSRVNLPYFLTEFADAIVDNFDHYYAIASRLSRTNGRQFELFCDRIGATYEPAEPRAMNWFNPQMVESVYLVTEPAFNSVTLRSILLDRIAAVGGISVSTSDEAFHVEQAGSALSVHSSTGIHKAEVVISATYSRLNDLHRSSQVAVIPVQHELTEMALVELESPFAESGITVMDGPFFSLMPYPDRGMHTLSHVRYTPHHRWRESGTEPFSPRPSTELESLPEKSRFREMYADVLRYVPALATMRQVDSLWEVKTVLTKSDKDDSRPILFKPDHGLKNLTTIMGGKLDNVYDVLDELSSYYA</sequence>
<reference evidence="2 3" key="1">
    <citation type="submission" date="2019-03" db="EMBL/GenBank/DDBJ databases">
        <title>Genomics of glacier-inhabiting Cryobacterium strains.</title>
        <authorList>
            <person name="Liu Q."/>
            <person name="Xin Y.-H."/>
        </authorList>
    </citation>
    <scope>NUCLEOTIDE SEQUENCE [LARGE SCALE GENOMIC DNA]</scope>
    <source>
        <strain evidence="2 3">HLT2-23</strain>
    </source>
</reference>
<evidence type="ECO:0000259" key="1">
    <source>
        <dbReference type="Pfam" id="PF01266"/>
    </source>
</evidence>
<evidence type="ECO:0000313" key="3">
    <source>
        <dbReference type="Proteomes" id="UP000298173"/>
    </source>
</evidence>
<comment type="caution">
    <text evidence="2">The sequence shown here is derived from an EMBL/GenBank/DDBJ whole genome shotgun (WGS) entry which is preliminary data.</text>
</comment>
<accession>A0A4R8V016</accession>
<organism evidence="2 3">
    <name type="scientific">Cryobacterium glaciale</name>
    <dbReference type="NCBI Taxonomy" id="1259145"/>
    <lineage>
        <taxon>Bacteria</taxon>
        <taxon>Bacillati</taxon>
        <taxon>Actinomycetota</taxon>
        <taxon>Actinomycetes</taxon>
        <taxon>Micrococcales</taxon>
        <taxon>Microbacteriaceae</taxon>
        <taxon>Cryobacterium</taxon>
    </lineage>
</organism>
<dbReference type="EMBL" id="SOEY01000012">
    <property type="protein sequence ID" value="TFB74347.1"/>
    <property type="molecule type" value="Genomic_DNA"/>
</dbReference>
<name>A0A4R8V016_9MICO</name>
<dbReference type="OrthoDB" id="9815989at2"/>
<gene>
    <name evidence="2" type="ORF">E3O06_07070</name>
</gene>
<dbReference type="InterPro" id="IPR006076">
    <property type="entry name" value="FAD-dep_OxRdtase"/>
</dbReference>